<comment type="similarity">
    <text evidence="1 5">Belongs to the bacterial ribosomal protein bL28 family.</text>
</comment>
<dbReference type="HAMAP" id="MF_00373">
    <property type="entry name" value="Ribosomal_bL28"/>
    <property type="match status" value="1"/>
</dbReference>
<dbReference type="Gene3D" id="2.30.170.40">
    <property type="entry name" value="Ribosomal protein L28/L24"/>
    <property type="match status" value="1"/>
</dbReference>
<dbReference type="SUPFAM" id="SSF143800">
    <property type="entry name" value="L28p-like"/>
    <property type="match status" value="1"/>
</dbReference>
<comment type="caution">
    <text evidence="6">The sequence shown here is derived from an EMBL/GenBank/DDBJ whole genome shotgun (WGS) entry which is preliminary data.</text>
</comment>
<dbReference type="InterPro" id="IPR050096">
    <property type="entry name" value="Bacterial_rp_bL28"/>
</dbReference>
<dbReference type="Pfam" id="PF00830">
    <property type="entry name" value="Ribosomal_L28"/>
    <property type="match status" value="1"/>
</dbReference>
<dbReference type="NCBIfam" id="TIGR00009">
    <property type="entry name" value="L28"/>
    <property type="match status" value="1"/>
</dbReference>
<evidence type="ECO:0000256" key="4">
    <source>
        <dbReference type="ARBA" id="ARBA00035174"/>
    </source>
</evidence>
<evidence type="ECO:0000256" key="3">
    <source>
        <dbReference type="ARBA" id="ARBA00023274"/>
    </source>
</evidence>
<evidence type="ECO:0000313" key="7">
    <source>
        <dbReference type="EMBL" id="TMQ57913.1"/>
    </source>
</evidence>
<dbReference type="InterPro" id="IPR001383">
    <property type="entry name" value="Ribosomal_bL28_bact-type"/>
</dbReference>
<dbReference type="EMBL" id="VBOR01000040">
    <property type="protein sequence ID" value="TMQ50190.1"/>
    <property type="molecule type" value="Genomic_DNA"/>
</dbReference>
<gene>
    <name evidence="5 6" type="primary">rpmB</name>
    <name evidence="6" type="ORF">E6K71_03095</name>
    <name evidence="7" type="ORF">E6K75_06095</name>
</gene>
<organism evidence="6 8">
    <name type="scientific">Eiseniibacteriota bacterium</name>
    <dbReference type="NCBI Taxonomy" id="2212470"/>
    <lineage>
        <taxon>Bacteria</taxon>
        <taxon>Candidatus Eiseniibacteriota</taxon>
    </lineage>
</organism>
<sequence>MSRACDLCGKGVQHGQNVSHAHNVTKRRWEVNLQTVRAVVQGKPRTLRVCTRCIRSGAVQKAMPQSAARRARAV</sequence>
<name>A0A538SFP7_UNCEI</name>
<dbReference type="InterPro" id="IPR026569">
    <property type="entry name" value="Ribosomal_bL28"/>
</dbReference>
<evidence type="ECO:0000313" key="6">
    <source>
        <dbReference type="EMBL" id="TMQ50190.1"/>
    </source>
</evidence>
<protein>
    <recommendedName>
        <fullName evidence="4 5">Large ribosomal subunit protein bL28</fullName>
    </recommendedName>
</protein>
<evidence type="ECO:0000256" key="5">
    <source>
        <dbReference type="HAMAP-Rule" id="MF_00373"/>
    </source>
</evidence>
<keyword evidence="2 5" id="KW-0689">Ribosomal protein</keyword>
<dbReference type="InterPro" id="IPR037147">
    <property type="entry name" value="Ribosomal_bL28_sf"/>
</dbReference>
<dbReference type="EMBL" id="VBOV01000148">
    <property type="protein sequence ID" value="TMQ57913.1"/>
    <property type="molecule type" value="Genomic_DNA"/>
</dbReference>
<dbReference type="Proteomes" id="UP000320913">
    <property type="component" value="Unassembled WGS sequence"/>
</dbReference>
<dbReference type="GO" id="GO:0005840">
    <property type="term" value="C:ribosome"/>
    <property type="evidence" value="ECO:0007669"/>
    <property type="project" value="UniProtKB-KW"/>
</dbReference>
<evidence type="ECO:0000313" key="8">
    <source>
        <dbReference type="Proteomes" id="UP000316292"/>
    </source>
</evidence>
<dbReference type="GO" id="GO:0006412">
    <property type="term" value="P:translation"/>
    <property type="evidence" value="ECO:0007669"/>
    <property type="project" value="UniProtKB-UniRule"/>
</dbReference>
<dbReference type="GO" id="GO:1990904">
    <property type="term" value="C:ribonucleoprotein complex"/>
    <property type="evidence" value="ECO:0007669"/>
    <property type="project" value="UniProtKB-KW"/>
</dbReference>
<evidence type="ECO:0000256" key="1">
    <source>
        <dbReference type="ARBA" id="ARBA00008760"/>
    </source>
</evidence>
<evidence type="ECO:0000313" key="9">
    <source>
        <dbReference type="Proteomes" id="UP000320913"/>
    </source>
</evidence>
<keyword evidence="3 5" id="KW-0687">Ribonucleoprotein</keyword>
<dbReference type="InterPro" id="IPR034704">
    <property type="entry name" value="Ribosomal_bL28/bL31-like_sf"/>
</dbReference>
<proteinExistence type="inferred from homology"/>
<dbReference type="Proteomes" id="UP000316292">
    <property type="component" value="Unassembled WGS sequence"/>
</dbReference>
<dbReference type="GO" id="GO:0003735">
    <property type="term" value="F:structural constituent of ribosome"/>
    <property type="evidence" value="ECO:0007669"/>
    <property type="project" value="InterPro"/>
</dbReference>
<dbReference type="PANTHER" id="PTHR39080">
    <property type="entry name" value="50S RIBOSOMAL PROTEIN L28"/>
    <property type="match status" value="1"/>
</dbReference>
<dbReference type="PANTHER" id="PTHR39080:SF1">
    <property type="entry name" value="LARGE RIBOSOMAL SUBUNIT PROTEIN BL28A"/>
    <property type="match status" value="1"/>
</dbReference>
<reference evidence="8 9" key="1">
    <citation type="journal article" date="2019" name="Nat. Microbiol.">
        <title>Mediterranean grassland soil C-N compound turnover is dependent on rainfall and depth, and is mediated by genomically divergent microorganisms.</title>
        <authorList>
            <person name="Diamond S."/>
            <person name="Andeer P.F."/>
            <person name="Li Z."/>
            <person name="Crits-Christoph A."/>
            <person name="Burstein D."/>
            <person name="Anantharaman K."/>
            <person name="Lane K.R."/>
            <person name="Thomas B.C."/>
            <person name="Pan C."/>
            <person name="Northen T.R."/>
            <person name="Banfield J.F."/>
        </authorList>
    </citation>
    <scope>NUCLEOTIDE SEQUENCE [LARGE SCALE GENOMIC DNA]</scope>
    <source>
        <strain evidence="6">WS_1</strain>
        <strain evidence="7">WS_5</strain>
    </source>
</reference>
<accession>A0A538SFP7</accession>
<dbReference type="AlphaFoldDB" id="A0A538SFP7"/>
<evidence type="ECO:0000256" key="2">
    <source>
        <dbReference type="ARBA" id="ARBA00022980"/>
    </source>
</evidence>